<protein>
    <recommendedName>
        <fullName evidence="5">Pre-rRNA-processing protein Ipi1 N-terminal domain-containing protein</fullName>
    </recommendedName>
</protein>
<dbReference type="InterPro" id="IPR011989">
    <property type="entry name" value="ARM-like"/>
</dbReference>
<feature type="region of interest" description="Disordered" evidence="4">
    <location>
        <begin position="1"/>
        <end position="32"/>
    </location>
</feature>
<dbReference type="GO" id="GO:0005634">
    <property type="term" value="C:nucleus"/>
    <property type="evidence" value="ECO:0007669"/>
    <property type="project" value="UniProtKB-SubCell"/>
</dbReference>
<dbReference type="PANTHER" id="PTHR16056">
    <property type="entry name" value="REGULATOR OF MICROTUBULE DYNAMICS PROTEIN"/>
    <property type="match status" value="1"/>
</dbReference>
<dbReference type="InterPro" id="IPR016024">
    <property type="entry name" value="ARM-type_fold"/>
</dbReference>
<dbReference type="AlphaFoldDB" id="A0AAV1U2F7"/>
<evidence type="ECO:0000256" key="1">
    <source>
        <dbReference type="ARBA" id="ARBA00004123"/>
    </source>
</evidence>
<evidence type="ECO:0000256" key="4">
    <source>
        <dbReference type="SAM" id="MobiDB-lite"/>
    </source>
</evidence>
<accession>A0AAV1U2F7</accession>
<reference evidence="6" key="1">
    <citation type="submission" date="2024-01" db="EMBL/GenBank/DDBJ databases">
        <authorList>
            <person name="Webb A."/>
        </authorList>
    </citation>
    <scope>NUCLEOTIDE SEQUENCE</scope>
    <source>
        <strain evidence="6">Pm1</strain>
    </source>
</reference>
<evidence type="ECO:0000256" key="3">
    <source>
        <dbReference type="ARBA" id="ARBA00023242"/>
    </source>
</evidence>
<name>A0AAV1U2F7_9STRA</name>
<proteinExistence type="inferred from homology"/>
<evidence type="ECO:0000313" key="6">
    <source>
        <dbReference type="EMBL" id="CAK7928211.1"/>
    </source>
</evidence>
<organism evidence="6 7">
    <name type="scientific">Peronospora matthiolae</name>
    <dbReference type="NCBI Taxonomy" id="2874970"/>
    <lineage>
        <taxon>Eukaryota</taxon>
        <taxon>Sar</taxon>
        <taxon>Stramenopiles</taxon>
        <taxon>Oomycota</taxon>
        <taxon>Peronosporomycetes</taxon>
        <taxon>Peronosporales</taxon>
        <taxon>Peronosporaceae</taxon>
        <taxon>Peronospora</taxon>
    </lineage>
</organism>
<gene>
    <name evidence="6" type="ORF">PM001_LOCUS13361</name>
</gene>
<feature type="region of interest" description="Disordered" evidence="4">
    <location>
        <begin position="227"/>
        <end position="246"/>
    </location>
</feature>
<dbReference type="SUPFAM" id="SSF48371">
    <property type="entry name" value="ARM repeat"/>
    <property type="match status" value="1"/>
</dbReference>
<dbReference type="Gene3D" id="1.25.10.10">
    <property type="entry name" value="Leucine-rich Repeat Variant"/>
    <property type="match status" value="1"/>
</dbReference>
<keyword evidence="3" id="KW-0539">Nucleus</keyword>
<dbReference type="InterPro" id="IPR024679">
    <property type="entry name" value="Ipi1_N"/>
</dbReference>
<comment type="similarity">
    <text evidence="2">Belongs to the IPI1/TEX10 family.</text>
</comment>
<evidence type="ECO:0000313" key="7">
    <source>
        <dbReference type="Proteomes" id="UP001162060"/>
    </source>
</evidence>
<comment type="caution">
    <text evidence="6">The sequence shown here is derived from an EMBL/GenBank/DDBJ whole genome shotgun (WGS) entry which is preliminary data.</text>
</comment>
<feature type="domain" description="Pre-rRNA-processing protein Ipi1 N-terminal" evidence="5">
    <location>
        <begin position="142"/>
        <end position="217"/>
    </location>
</feature>
<evidence type="ECO:0000256" key="2">
    <source>
        <dbReference type="ARBA" id="ARBA00006427"/>
    </source>
</evidence>
<dbReference type="Proteomes" id="UP001162060">
    <property type="component" value="Unassembled WGS sequence"/>
</dbReference>
<dbReference type="EMBL" id="CAKLBY020000120">
    <property type="protein sequence ID" value="CAK7928211.1"/>
    <property type="molecule type" value="Genomic_DNA"/>
</dbReference>
<dbReference type="Pfam" id="PF12333">
    <property type="entry name" value="Ipi1_N"/>
    <property type="match status" value="1"/>
</dbReference>
<dbReference type="PANTHER" id="PTHR16056:SF2">
    <property type="entry name" value="TESTIS-EXPRESSED PROTEIN 10"/>
    <property type="match status" value="1"/>
</dbReference>
<evidence type="ECO:0000259" key="5">
    <source>
        <dbReference type="Pfam" id="PF12333"/>
    </source>
</evidence>
<comment type="subcellular location">
    <subcellularLocation>
        <location evidence="1">Nucleus</location>
    </subcellularLocation>
</comment>
<sequence>MVRAATTSKPKKKPADFKRPKRKVGRRAAPAANVTSVGITSRRINLLEQSLLQDKTNAAQLTHRRQALPELLQQIGHYNAHMRQRALQGLKELATQDTARNLRANASVLLERFLPALLDEEGVVRDAAVQAWKAMLSVLSSALKPFATLVVTYLCSGLTHLQVGVRQDALKAINELVNIAPELLQLDAGREARSRLLDNFRDLIGAAQTQGIRMKNTYDVLVVASEPSGSRGHNKRADGRQKVKSCKKADGPSGALALRFVALKVLHKVLLAVGAERRSNRIKETTQSAQSTAEVPMIKTLLLYPTPQLVAPGMLAAATAASLMTNAAGKTGCASWQEKARTLLPALLELWLECLDGSSDALSDVHVEHMTYIVECTTAVVSANTSLLDVDADVSENAEFFQITLKLREQLLAPESFPMLPSASAALSVTSDGSGALSRWHGLNVSLAKLACEFLRLPALMRDSDKSAPPGETLKHRVCTYVTTTLVKYKETAELRAVASMQNVLRPLLEVVELVLLSFSQLEDPLDVGMTTDGEQTRILDAVTQFYVLCTPTSVSFRTCTAFVIKQLDIALRGQQRRRQKLEWPMVMQWVVCLAELLSQLDLQHMELGRRSLRALISVLKQLPADFASGDQMDGVLTNLSNFFNLAAVPSSSVPEDGHQRMLARTRFDALGAADQLAFAAILYHLPRYPVHLLRALASCCKSPRIYNEAKSFLVDILFQRREAVDLAHIVSFFVSTALAPVDANPQIQQQQLQLVDHVCRTFVAMKLGNLLPKILAPTLAKAQSREGMTSIELHTSVLLYRACLSSAITHGAESLQQRTEIPAEMERELVSLSVKVLEKYYASLTTEQSTVSDENDSRQQERLLVLTCISTLALGEITIFARFLDELLAVEQSCLVLTCHLRVLQALVRSSNLAGAFRRHQDRVEQLLQLVEQQCADERDISPLVRQLRGDSELLSVGQLVDSCST</sequence>